<organism evidence="2 3">
    <name type="scientific">Bimuria novae-zelandiae CBS 107.79</name>
    <dbReference type="NCBI Taxonomy" id="1447943"/>
    <lineage>
        <taxon>Eukaryota</taxon>
        <taxon>Fungi</taxon>
        <taxon>Dikarya</taxon>
        <taxon>Ascomycota</taxon>
        <taxon>Pezizomycotina</taxon>
        <taxon>Dothideomycetes</taxon>
        <taxon>Pleosporomycetidae</taxon>
        <taxon>Pleosporales</taxon>
        <taxon>Massarineae</taxon>
        <taxon>Didymosphaeriaceae</taxon>
        <taxon>Bimuria</taxon>
    </lineage>
</organism>
<evidence type="ECO:0000313" key="2">
    <source>
        <dbReference type="EMBL" id="KAF1977818.1"/>
    </source>
</evidence>
<proteinExistence type="predicted"/>
<dbReference type="AlphaFoldDB" id="A0A6A5VM95"/>
<protein>
    <submittedName>
        <fullName evidence="2">Uncharacterized protein</fullName>
    </submittedName>
</protein>
<sequence length="290" mass="32198">MAESEIYASNNLEHPLTQQHVEDDLSEDLPSFSDHEESIPALTPVLAGQNTTKTEKVPGFSYTCEQNLPGTARAHLQIYVVNEQVIHGGSIWCSTLCAFDSLHRANTEARTHAIVKHAQGDASIVQVYFRNGYGTWTTIMNTERGRITKSVFVNATVLQHSTQHSVSPPMKPTDQNDTPERGDPILPSKVPGSQRVRRIQAFRSTDSLRIEVDHGGHERSDVDSRRAPCPKPLGERIGRMNHIAVGAKELQNIKSREGRECVTAVNNENAVTSQRSIDDLQEFASLHTLF</sequence>
<evidence type="ECO:0000256" key="1">
    <source>
        <dbReference type="SAM" id="MobiDB-lite"/>
    </source>
</evidence>
<reference evidence="2" key="1">
    <citation type="journal article" date="2020" name="Stud. Mycol.">
        <title>101 Dothideomycetes genomes: a test case for predicting lifestyles and emergence of pathogens.</title>
        <authorList>
            <person name="Haridas S."/>
            <person name="Albert R."/>
            <person name="Binder M."/>
            <person name="Bloem J."/>
            <person name="Labutti K."/>
            <person name="Salamov A."/>
            <person name="Andreopoulos B."/>
            <person name="Baker S."/>
            <person name="Barry K."/>
            <person name="Bills G."/>
            <person name="Bluhm B."/>
            <person name="Cannon C."/>
            <person name="Castanera R."/>
            <person name="Culley D."/>
            <person name="Daum C."/>
            <person name="Ezra D."/>
            <person name="Gonzalez J."/>
            <person name="Henrissat B."/>
            <person name="Kuo A."/>
            <person name="Liang C."/>
            <person name="Lipzen A."/>
            <person name="Lutzoni F."/>
            <person name="Magnuson J."/>
            <person name="Mondo S."/>
            <person name="Nolan M."/>
            <person name="Ohm R."/>
            <person name="Pangilinan J."/>
            <person name="Park H.-J."/>
            <person name="Ramirez L."/>
            <person name="Alfaro M."/>
            <person name="Sun H."/>
            <person name="Tritt A."/>
            <person name="Yoshinaga Y."/>
            <person name="Zwiers L.-H."/>
            <person name="Turgeon B."/>
            <person name="Goodwin S."/>
            <person name="Spatafora J."/>
            <person name="Crous P."/>
            <person name="Grigoriev I."/>
        </authorList>
    </citation>
    <scope>NUCLEOTIDE SEQUENCE</scope>
    <source>
        <strain evidence="2">CBS 107.79</strain>
    </source>
</reference>
<feature type="region of interest" description="Disordered" evidence="1">
    <location>
        <begin position="160"/>
        <end position="192"/>
    </location>
</feature>
<keyword evidence="3" id="KW-1185">Reference proteome</keyword>
<dbReference type="OrthoDB" id="3788553at2759"/>
<dbReference type="EMBL" id="ML976662">
    <property type="protein sequence ID" value="KAF1977818.1"/>
    <property type="molecule type" value="Genomic_DNA"/>
</dbReference>
<gene>
    <name evidence="2" type="ORF">BU23DRAFT_564681</name>
</gene>
<name>A0A6A5VM95_9PLEO</name>
<accession>A0A6A5VM95</accession>
<evidence type="ECO:0000313" key="3">
    <source>
        <dbReference type="Proteomes" id="UP000800036"/>
    </source>
</evidence>
<dbReference type="Proteomes" id="UP000800036">
    <property type="component" value="Unassembled WGS sequence"/>
</dbReference>